<gene>
    <name evidence="2" type="ORF">PAN0_005c2744</name>
</gene>
<dbReference type="GO" id="GO:0034456">
    <property type="term" value="C:UTP-C complex"/>
    <property type="evidence" value="ECO:0007669"/>
    <property type="project" value="TreeGrafter"/>
</dbReference>
<dbReference type="InterPro" id="IPR035979">
    <property type="entry name" value="RBD_domain_sf"/>
</dbReference>
<dbReference type="InterPro" id="IPR000504">
    <property type="entry name" value="RRM_dom"/>
</dbReference>
<dbReference type="SUPFAM" id="SSF54928">
    <property type="entry name" value="RNA-binding domain, RBD"/>
    <property type="match status" value="1"/>
</dbReference>
<dbReference type="Gene3D" id="3.30.70.330">
    <property type="match status" value="1"/>
</dbReference>
<dbReference type="PANTHER" id="PTHR13191:SF0">
    <property type="entry name" value="RIBOSOMAL RNA-PROCESSING PROTEIN 7 HOMOLOG A-RELATED"/>
    <property type="match status" value="1"/>
</dbReference>
<dbReference type="OrthoDB" id="5390at2759"/>
<dbReference type="GO" id="GO:0003723">
    <property type="term" value="F:RNA binding"/>
    <property type="evidence" value="ECO:0007669"/>
    <property type="project" value="UniProtKB-UniRule"/>
</dbReference>
<dbReference type="GO" id="GO:0032545">
    <property type="term" value="C:CURI complex"/>
    <property type="evidence" value="ECO:0007669"/>
    <property type="project" value="TreeGrafter"/>
</dbReference>
<reference evidence="3" key="1">
    <citation type="journal article" date="2014" name="Genome Announc.">
        <title>Draft Genome Sequence of the Yeast Pseudozyma antarctica Type Strain JCM10317, a Producer of the Glycolipid Biosurfactants, Mannosylerythritol Lipids.</title>
        <authorList>
            <person name="Saika A."/>
            <person name="Koike H."/>
            <person name="Hori T."/>
            <person name="Fukuoka T."/>
            <person name="Sato S."/>
            <person name="Habe H."/>
            <person name="Kitamoto D."/>
            <person name="Morita T."/>
        </authorList>
    </citation>
    <scope>NUCLEOTIDE SEQUENCE [LARGE SCALE GENOMIC DNA]</scope>
    <source>
        <strain evidence="3">JCM 10317</strain>
    </source>
</reference>
<name>A0A081CCY4_PSEA2</name>
<accession>A0A081CCY4</accession>
<dbReference type="Pfam" id="PF12923">
    <property type="entry name" value="RRP7"/>
    <property type="match status" value="1"/>
</dbReference>
<dbReference type="InterPro" id="IPR040446">
    <property type="entry name" value="RRP7"/>
</dbReference>
<evidence type="ECO:0000313" key="3">
    <source>
        <dbReference type="Proteomes" id="UP000053758"/>
    </source>
</evidence>
<keyword evidence="3" id="KW-1185">Reference proteome</keyword>
<dbReference type="Gene3D" id="6.10.250.1770">
    <property type="match status" value="1"/>
</dbReference>
<evidence type="ECO:0000256" key="1">
    <source>
        <dbReference type="ARBA" id="ARBA00006110"/>
    </source>
</evidence>
<proteinExistence type="inferred from homology"/>
<comment type="similarity">
    <text evidence="1">Belongs to the RRP7 family.</text>
</comment>
<dbReference type="PANTHER" id="PTHR13191">
    <property type="entry name" value="RIBOSOMAL RNA PROCESSING PROTEIN 7-RELATED"/>
    <property type="match status" value="1"/>
</dbReference>
<dbReference type="GeneID" id="26303442"/>
<dbReference type="AlphaFoldDB" id="A0A081CCY4"/>
<dbReference type="GO" id="GO:0000028">
    <property type="term" value="P:ribosomal small subunit assembly"/>
    <property type="evidence" value="ECO:0007669"/>
    <property type="project" value="TreeGrafter"/>
</dbReference>
<dbReference type="PROSITE" id="PS50102">
    <property type="entry name" value="RRM"/>
    <property type="match status" value="1"/>
</dbReference>
<dbReference type="RefSeq" id="XP_014657470.1">
    <property type="nucleotide sequence ID" value="XM_014801984.1"/>
</dbReference>
<dbReference type="GO" id="GO:0006364">
    <property type="term" value="P:rRNA processing"/>
    <property type="evidence" value="ECO:0007669"/>
    <property type="project" value="TreeGrafter"/>
</dbReference>
<organism evidence="2 3">
    <name type="scientific">Pseudozyma antarctica</name>
    <name type="common">Yeast</name>
    <name type="synonym">Candida antarctica</name>
    <dbReference type="NCBI Taxonomy" id="84753"/>
    <lineage>
        <taxon>Eukaryota</taxon>
        <taxon>Fungi</taxon>
        <taxon>Dikarya</taxon>
        <taxon>Basidiomycota</taxon>
        <taxon>Ustilaginomycotina</taxon>
        <taxon>Ustilaginomycetes</taxon>
        <taxon>Ustilaginales</taxon>
        <taxon>Ustilaginaceae</taxon>
        <taxon>Moesziomyces</taxon>
    </lineage>
</organism>
<dbReference type="InterPro" id="IPR024326">
    <property type="entry name" value="RRP7_C"/>
</dbReference>
<protein>
    <submittedName>
        <fullName evidence="2">Uncharacterized protein</fullName>
    </submittedName>
</protein>
<dbReference type="HOGENOM" id="CLU_036234_0_0_1"/>
<dbReference type="EMBL" id="DF830072">
    <property type="protein sequence ID" value="GAK64530.1"/>
    <property type="molecule type" value="Genomic_DNA"/>
</dbReference>
<sequence length="389" mass="42403">MFKSKKGGSSEAARDHASIALASGFLAVPVSISPAKTSKKADEVTHWVYVRKHVSSGASSAVASTSKLTEAAQLPAERTLFMANLPVDTTESHLRNIFAKAGNISSIRFRRTASADDEDEHEEKGQGEDSTDDEEEHHQLVQAKGKRNKGVQKKSRVPRVEALPSLDPREAMGSQALLTTSSSAHIVFLEPSSLVRALELLQSGIRWTDPFRSLRRQASKQTDTPPARATTSASFLLSAGAGIPPVGLELLLGQYSACRPELSEVQAWADSRVALYQYRRAHPLPRKIGVRGVTVGPTGELLDEDGFIIVQRSGKYGRAGAAADAGGSVGVAKHDFKPNTKNKGEGLEDFYRFQMRERKRQQLADLRAKFEADKQKVASLKAGRRFKPY</sequence>
<dbReference type="Proteomes" id="UP000053758">
    <property type="component" value="Unassembled WGS sequence"/>
</dbReference>
<dbReference type="InterPro" id="IPR040447">
    <property type="entry name" value="RRM_Rrp7"/>
</dbReference>
<evidence type="ECO:0000313" key="2">
    <source>
        <dbReference type="EMBL" id="GAK64530.1"/>
    </source>
</evidence>
<dbReference type="Pfam" id="PF17799">
    <property type="entry name" value="RRM_Rrp7"/>
    <property type="match status" value="1"/>
</dbReference>
<dbReference type="InterPro" id="IPR012677">
    <property type="entry name" value="Nucleotide-bd_a/b_plait_sf"/>
</dbReference>